<feature type="compositionally biased region" description="Polar residues" evidence="1">
    <location>
        <begin position="224"/>
        <end position="234"/>
    </location>
</feature>
<sequence>MGVRMGMPSFRFGEGLVGRVSVYWILVASSVCSTSTPALSSSTLFTDPLEEISKLSNSRSTRVDGSSAVGGGAFNDLDPLYGLGKFAFPSEMNKRGKNRSPSSTEPTSETQTFATKEPIEKSSVEGQNSHSQKKMPAENYWESHQTLFDIPTVSTDSHKSFSQTPSPPSHCSTTFKTPAPRPTQVSRAETGSFGSNNARKKVNEFSSFANSSQYSQSPKLTRGTMKSSAVTTQIPGDPKFDP</sequence>
<evidence type="ECO:0000313" key="3">
    <source>
        <dbReference type="Proteomes" id="UP000288805"/>
    </source>
</evidence>
<organism evidence="2 3">
    <name type="scientific">Vitis vinifera</name>
    <name type="common">Grape</name>
    <dbReference type="NCBI Taxonomy" id="29760"/>
    <lineage>
        <taxon>Eukaryota</taxon>
        <taxon>Viridiplantae</taxon>
        <taxon>Streptophyta</taxon>
        <taxon>Embryophyta</taxon>
        <taxon>Tracheophyta</taxon>
        <taxon>Spermatophyta</taxon>
        <taxon>Magnoliopsida</taxon>
        <taxon>eudicotyledons</taxon>
        <taxon>Gunneridae</taxon>
        <taxon>Pentapetalae</taxon>
        <taxon>rosids</taxon>
        <taxon>Vitales</taxon>
        <taxon>Vitaceae</taxon>
        <taxon>Viteae</taxon>
        <taxon>Vitis</taxon>
    </lineage>
</organism>
<evidence type="ECO:0000313" key="2">
    <source>
        <dbReference type="EMBL" id="RVW58441.1"/>
    </source>
</evidence>
<gene>
    <name evidence="2" type="ORF">CK203_114823</name>
</gene>
<proteinExistence type="predicted"/>
<feature type="compositionally biased region" description="Polar residues" evidence="1">
    <location>
        <begin position="183"/>
        <end position="197"/>
    </location>
</feature>
<comment type="caution">
    <text evidence="2">The sequence shown here is derived from an EMBL/GenBank/DDBJ whole genome shotgun (WGS) entry which is preliminary data.</text>
</comment>
<dbReference type="EMBL" id="QGNW01000951">
    <property type="protein sequence ID" value="RVW58441.1"/>
    <property type="molecule type" value="Genomic_DNA"/>
</dbReference>
<feature type="compositionally biased region" description="Low complexity" evidence="1">
    <location>
        <begin position="205"/>
        <end position="217"/>
    </location>
</feature>
<feature type="compositionally biased region" description="Polar residues" evidence="1">
    <location>
        <begin position="142"/>
        <end position="176"/>
    </location>
</feature>
<feature type="region of interest" description="Disordered" evidence="1">
    <location>
        <begin position="91"/>
        <end position="242"/>
    </location>
</feature>
<reference evidence="2 3" key="1">
    <citation type="journal article" date="2018" name="PLoS Genet.">
        <title>Population sequencing reveals clonal diversity and ancestral inbreeding in the grapevine cultivar Chardonnay.</title>
        <authorList>
            <person name="Roach M.J."/>
            <person name="Johnson D.L."/>
            <person name="Bohlmann J."/>
            <person name="van Vuuren H.J."/>
            <person name="Jones S.J."/>
            <person name="Pretorius I.S."/>
            <person name="Schmidt S.A."/>
            <person name="Borneman A.R."/>
        </authorList>
    </citation>
    <scope>NUCLEOTIDE SEQUENCE [LARGE SCALE GENOMIC DNA]</scope>
    <source>
        <strain evidence="3">cv. Chardonnay</strain>
        <tissue evidence="2">Leaf</tissue>
    </source>
</reference>
<dbReference type="Proteomes" id="UP000288805">
    <property type="component" value="Unassembled WGS sequence"/>
</dbReference>
<protein>
    <submittedName>
        <fullName evidence="2">Uncharacterized protein</fullName>
    </submittedName>
</protein>
<feature type="compositionally biased region" description="Low complexity" evidence="1">
    <location>
        <begin position="100"/>
        <end position="112"/>
    </location>
</feature>
<dbReference type="AlphaFoldDB" id="A0A438FEQ7"/>
<name>A0A438FEQ7_VITVI</name>
<evidence type="ECO:0000256" key="1">
    <source>
        <dbReference type="SAM" id="MobiDB-lite"/>
    </source>
</evidence>
<accession>A0A438FEQ7</accession>